<gene>
    <name evidence="1" type="ORF">DY000_02027157</name>
</gene>
<dbReference type="Proteomes" id="UP000266723">
    <property type="component" value="Unassembled WGS sequence"/>
</dbReference>
<evidence type="ECO:0000313" key="1">
    <source>
        <dbReference type="EMBL" id="KAF3593771.1"/>
    </source>
</evidence>
<evidence type="ECO:0000313" key="2">
    <source>
        <dbReference type="Proteomes" id="UP000266723"/>
    </source>
</evidence>
<protein>
    <submittedName>
        <fullName evidence="1">Uncharacterized protein</fullName>
    </submittedName>
</protein>
<proteinExistence type="predicted"/>
<organism evidence="1 2">
    <name type="scientific">Brassica cretica</name>
    <name type="common">Mustard</name>
    <dbReference type="NCBI Taxonomy" id="69181"/>
    <lineage>
        <taxon>Eukaryota</taxon>
        <taxon>Viridiplantae</taxon>
        <taxon>Streptophyta</taxon>
        <taxon>Embryophyta</taxon>
        <taxon>Tracheophyta</taxon>
        <taxon>Spermatophyta</taxon>
        <taxon>Magnoliopsida</taxon>
        <taxon>eudicotyledons</taxon>
        <taxon>Gunneridae</taxon>
        <taxon>Pentapetalae</taxon>
        <taxon>rosids</taxon>
        <taxon>malvids</taxon>
        <taxon>Brassicales</taxon>
        <taxon>Brassicaceae</taxon>
        <taxon>Brassiceae</taxon>
        <taxon>Brassica</taxon>
    </lineage>
</organism>
<accession>A0ABQ7EAL5</accession>
<keyword evidence="2" id="KW-1185">Reference proteome</keyword>
<sequence length="336" mass="38197">MFGFAWKDLIWTMQGGNGFEISPHANSLQFHMNIQSLNTQENESLEKAINLFALHMMCEQANPAVIFSNWDKLDQYTKTIIIYSARKKCYMLMAYTEGVDLKSFLSSNIPHVGASTLETKDRHNETDTLAMVQTVLASCISSLCYSFNRCLCLTKDDPEDSSISELDFIKNIVEVVNGLLGRIALKDSNNTTTPQIYTGEASNQAVLDVNQLNELLHLSETKAPEAVNLDRFFRTGFMFGFAWKDLIWTMQGGNGFEISPHANSLQFHMNIQSLNTQENKSLEKAINLFALHMMCEQANPAVIFSNWDKLDQYTKTIIIYSARKKCYMLMAYTEPY</sequence>
<dbReference type="EMBL" id="QGKV02000299">
    <property type="protein sequence ID" value="KAF3593771.1"/>
    <property type="molecule type" value="Genomic_DNA"/>
</dbReference>
<reference evidence="1 2" key="1">
    <citation type="journal article" date="2020" name="BMC Genomics">
        <title>Intraspecific diversification of the crop wild relative Brassica cretica Lam. using demographic model selection.</title>
        <authorList>
            <person name="Kioukis A."/>
            <person name="Michalopoulou V.A."/>
            <person name="Briers L."/>
            <person name="Pirintsos S."/>
            <person name="Studholme D.J."/>
            <person name="Pavlidis P."/>
            <person name="Sarris P.F."/>
        </authorList>
    </citation>
    <scope>NUCLEOTIDE SEQUENCE [LARGE SCALE GENOMIC DNA]</scope>
    <source>
        <strain evidence="2">cv. PFS-1207/04</strain>
    </source>
</reference>
<comment type="caution">
    <text evidence="1">The sequence shown here is derived from an EMBL/GenBank/DDBJ whole genome shotgun (WGS) entry which is preliminary data.</text>
</comment>
<name>A0ABQ7EAL5_BRACR</name>